<comment type="caution">
    <text evidence="1">The sequence shown here is derived from an EMBL/GenBank/DDBJ whole genome shotgun (WGS) entry which is preliminary data.</text>
</comment>
<dbReference type="AlphaFoldDB" id="A0AA39YLG6"/>
<dbReference type="EMBL" id="JAULSV010000001">
    <property type="protein sequence ID" value="KAK0654766.1"/>
    <property type="molecule type" value="Genomic_DNA"/>
</dbReference>
<protein>
    <submittedName>
        <fullName evidence="1">Uncharacterized protein</fullName>
    </submittedName>
</protein>
<reference evidence="1" key="1">
    <citation type="submission" date="2023-06" db="EMBL/GenBank/DDBJ databases">
        <title>Genome-scale phylogeny and comparative genomics of the fungal order Sordariales.</title>
        <authorList>
            <consortium name="Lawrence Berkeley National Laboratory"/>
            <person name="Hensen N."/>
            <person name="Bonometti L."/>
            <person name="Westerberg I."/>
            <person name="Brannstrom I.O."/>
            <person name="Guillou S."/>
            <person name="Cros-Aarteil S."/>
            <person name="Calhoun S."/>
            <person name="Haridas S."/>
            <person name="Kuo A."/>
            <person name="Mondo S."/>
            <person name="Pangilinan J."/>
            <person name="Riley R."/>
            <person name="Labutti K."/>
            <person name="Andreopoulos B."/>
            <person name="Lipzen A."/>
            <person name="Chen C."/>
            <person name="Yanf M."/>
            <person name="Daum C."/>
            <person name="Ng V."/>
            <person name="Clum A."/>
            <person name="Steindorff A."/>
            <person name="Ohm R."/>
            <person name="Martin F."/>
            <person name="Silar P."/>
            <person name="Natvig D."/>
            <person name="Lalanne C."/>
            <person name="Gautier V."/>
            <person name="Ament-Velasquez S.L."/>
            <person name="Kruys A."/>
            <person name="Hutchinson M.I."/>
            <person name="Powell A.J."/>
            <person name="Barry K."/>
            <person name="Miller A.N."/>
            <person name="Grigoriev I.V."/>
            <person name="Debuchy R."/>
            <person name="Gladieux P."/>
            <person name="Thoren M.H."/>
            <person name="Johannesson H."/>
        </authorList>
    </citation>
    <scope>NUCLEOTIDE SEQUENCE</scope>
    <source>
        <strain evidence="1">SMH2532-1</strain>
    </source>
</reference>
<sequence>MCIRLHLHRMPCDVRPFLTIAKPTLQGRMCIQYTNPYAEPLRCSHRITKTSSCPWNGCCKYTVADLPCSCAEDTPWGREGSREDLTKCSHFREYHEYEFRGDGEGEEWSGYRYLDEWITVDKEMNGEFYCQTGEWKFALDELLRSGEKLLAAVQRADGYQEVMMTRRETDLSVNGEVMGRMEKEVGEAWVEQRGAQRRLRVVDDRRADALLGFSVADEAAPARPLGSSCEGFF</sequence>
<organism evidence="1 2">
    <name type="scientific">Cercophora newfieldiana</name>
    <dbReference type="NCBI Taxonomy" id="92897"/>
    <lineage>
        <taxon>Eukaryota</taxon>
        <taxon>Fungi</taxon>
        <taxon>Dikarya</taxon>
        <taxon>Ascomycota</taxon>
        <taxon>Pezizomycotina</taxon>
        <taxon>Sordariomycetes</taxon>
        <taxon>Sordariomycetidae</taxon>
        <taxon>Sordariales</taxon>
        <taxon>Lasiosphaeriaceae</taxon>
        <taxon>Cercophora</taxon>
    </lineage>
</organism>
<dbReference type="Proteomes" id="UP001174936">
    <property type="component" value="Unassembled WGS sequence"/>
</dbReference>
<gene>
    <name evidence="1" type="ORF">B0T16DRAFT_486504</name>
</gene>
<evidence type="ECO:0000313" key="1">
    <source>
        <dbReference type="EMBL" id="KAK0654766.1"/>
    </source>
</evidence>
<keyword evidence="2" id="KW-1185">Reference proteome</keyword>
<accession>A0AA39YLG6</accession>
<name>A0AA39YLG6_9PEZI</name>
<evidence type="ECO:0000313" key="2">
    <source>
        <dbReference type="Proteomes" id="UP001174936"/>
    </source>
</evidence>
<proteinExistence type="predicted"/>